<feature type="domain" description="SH3" evidence="7">
    <location>
        <begin position="346"/>
        <end position="414"/>
    </location>
</feature>
<dbReference type="Proteomes" id="UP000887566">
    <property type="component" value="Unplaced"/>
</dbReference>
<feature type="region of interest" description="Disordered" evidence="6">
    <location>
        <begin position="25"/>
        <end position="81"/>
    </location>
</feature>
<feature type="compositionally biased region" description="Acidic residues" evidence="6">
    <location>
        <begin position="219"/>
        <end position="231"/>
    </location>
</feature>
<organism evidence="9 10">
    <name type="scientific">Plectus sambesii</name>
    <dbReference type="NCBI Taxonomy" id="2011161"/>
    <lineage>
        <taxon>Eukaryota</taxon>
        <taxon>Metazoa</taxon>
        <taxon>Ecdysozoa</taxon>
        <taxon>Nematoda</taxon>
        <taxon>Chromadorea</taxon>
        <taxon>Plectida</taxon>
        <taxon>Plectina</taxon>
        <taxon>Plectoidea</taxon>
        <taxon>Plectidae</taxon>
        <taxon>Plectus</taxon>
    </lineage>
</organism>
<evidence type="ECO:0000256" key="1">
    <source>
        <dbReference type="ARBA" id="ARBA00010749"/>
    </source>
</evidence>
<dbReference type="SUPFAM" id="SSF49265">
    <property type="entry name" value="Fibronectin type III"/>
    <property type="match status" value="1"/>
</dbReference>
<feature type="region of interest" description="Disordered" evidence="6">
    <location>
        <begin position="100"/>
        <end position="132"/>
    </location>
</feature>
<evidence type="ECO:0000313" key="9">
    <source>
        <dbReference type="Proteomes" id="UP000887566"/>
    </source>
</evidence>
<evidence type="ECO:0000256" key="6">
    <source>
        <dbReference type="SAM" id="MobiDB-lite"/>
    </source>
</evidence>
<dbReference type="AlphaFoldDB" id="A0A914W3U6"/>
<keyword evidence="5" id="KW-0175">Coiled coil</keyword>
<evidence type="ECO:0000259" key="8">
    <source>
        <dbReference type="PROSITE" id="PS50853"/>
    </source>
</evidence>
<name>A0A914W3U6_9BILA</name>
<keyword evidence="9" id="KW-1185">Reference proteome</keyword>
<dbReference type="CDD" id="cd00063">
    <property type="entry name" value="FN3"/>
    <property type="match status" value="1"/>
</dbReference>
<dbReference type="GO" id="GO:0007274">
    <property type="term" value="P:neuromuscular synaptic transmission"/>
    <property type="evidence" value="ECO:0007669"/>
    <property type="project" value="TreeGrafter"/>
</dbReference>
<dbReference type="InterPro" id="IPR036028">
    <property type="entry name" value="SH3-like_dom_sf"/>
</dbReference>
<evidence type="ECO:0000256" key="5">
    <source>
        <dbReference type="SAM" id="Coils"/>
    </source>
</evidence>
<dbReference type="PANTHER" id="PTHR14234:SF19">
    <property type="entry name" value="RIM-BINDING PROTEIN, ISOFORM F"/>
    <property type="match status" value="1"/>
</dbReference>
<reference evidence="10" key="1">
    <citation type="submission" date="2022-11" db="UniProtKB">
        <authorList>
            <consortium name="WormBaseParasite"/>
        </authorList>
    </citation>
    <scope>IDENTIFICATION</scope>
</reference>
<sequence length="973" mass="105139">MRGGRVGLRFFRRFLLRAFSRRYRARHPQGARAATDLPSRQGGHGGGDGGSHFHLNTDRRNYSSRPSAAGVSTAATTASAAGSFRRRDYTIQVGRAALAADTTDSGPAEAAASSSSSSSSSSRNLSNGRNHVLDRVELTREELLRTLAMLPPPPPSSTAAQSCVRQPYSSSLAHHEQPEHVASLECKLEALERKYEMQAARHQQLTNELSLLRRHNSTEDADMQTTPDDDGGAPWSVPPADAAALNSPHRIPAIRRAHSDSPGKGHFPVVHDPFSQGCSSSPTCAVAPARHAALTSRQSRSLDSTTLGARDAQLQQQLQQQQQRLAQSRLRPSRDDLLQWIRDRPAGSRLFRALFQYVPFRDSPNDNPEAELSLEPGDYVMVQGEIDEDLFYEGRLFDGTAGLVPSNYVERVDEHELYANLSRSSTLITKPIASPVAVSTSMGPAPSNRLPKPLAATATRRSIPANPQPADLLGPLPDYPSVFAQTSFLAQQPAHHMNLPSDFSTYPDVGQGLPPLPDSVCPYPPVDVSKVTVQEVKQIDGVRVPFPRDLLVERQLAKSVMISWSAPDNSLTPISQYHVCVDGNVKAVVPGSYKCRALVEDVDLSHPRRFSVRSVTDKGHSPDAACTVAVGAGASVAPEEVRACNVTPVSVQLTWYPANSNAEHIILLNGLKVGACPPGVFQVNIRGIAPSTMYRAAVRAKDPRAVLEERPVERCIDFKTLPKIGLPDPPAHVQVDPGPQDNTLLVTWRPVDTQPKPPSRAAVAAYLIYADGRKILEVPSPSGDHVLLRLSDFVDDPPLFITVRTKTREGAVSADSNVVRVPRSLSAATNAFSPKHGAVTSGVPQFGSTLADSSALAGGLLMVQPSPGQKQVRESRGLADSHVDIESHSGRPQPFVNMGLESIRTPGPLVGWETRPPSGSSMAAVGGRLSLLLDGDQRIGRFIPRTVFSRRHYRSPRFTGLLPEVPPTAQVVC</sequence>
<keyword evidence="2 4" id="KW-0728">SH3 domain</keyword>
<protein>
    <submittedName>
        <fullName evidence="10">RIMS-binding protein 2</fullName>
    </submittedName>
</protein>
<evidence type="ECO:0000313" key="10">
    <source>
        <dbReference type="WBParaSite" id="PSAMB.scaffold2size251193.g699.t1"/>
    </source>
</evidence>
<dbReference type="GO" id="GO:0045202">
    <property type="term" value="C:synapse"/>
    <property type="evidence" value="ECO:0007669"/>
    <property type="project" value="GOC"/>
</dbReference>
<dbReference type="Pfam" id="PF25523">
    <property type="entry name" value="Ig_RIMBP2"/>
    <property type="match status" value="1"/>
</dbReference>
<dbReference type="InterPro" id="IPR013783">
    <property type="entry name" value="Ig-like_fold"/>
</dbReference>
<evidence type="ECO:0000256" key="4">
    <source>
        <dbReference type="PROSITE-ProRule" id="PRU00192"/>
    </source>
</evidence>
<dbReference type="InterPro" id="IPR036116">
    <property type="entry name" value="FN3_sf"/>
</dbReference>
<dbReference type="WBParaSite" id="PSAMB.scaffold2size251193.g699.t1">
    <property type="protein sequence ID" value="PSAMB.scaffold2size251193.g699.t1"/>
    <property type="gene ID" value="PSAMB.scaffold2size251193.g699"/>
</dbReference>
<evidence type="ECO:0000256" key="3">
    <source>
        <dbReference type="ARBA" id="ARBA00022737"/>
    </source>
</evidence>
<dbReference type="PANTHER" id="PTHR14234">
    <property type="entry name" value="RIM BINDING PROTEIN-RELATED"/>
    <property type="match status" value="1"/>
</dbReference>
<evidence type="ECO:0000256" key="2">
    <source>
        <dbReference type="ARBA" id="ARBA00022443"/>
    </source>
</evidence>
<dbReference type="InterPro" id="IPR057884">
    <property type="entry name" value="FN3_RIM-BP1/2/3"/>
</dbReference>
<feature type="compositionally biased region" description="Low complexity" evidence="6">
    <location>
        <begin position="110"/>
        <end position="122"/>
    </location>
</feature>
<comment type="similarity">
    <text evidence="1">Belongs to the RIMBP family.</text>
</comment>
<dbReference type="SUPFAM" id="SSF50044">
    <property type="entry name" value="SH3-domain"/>
    <property type="match status" value="1"/>
</dbReference>
<feature type="domain" description="Fibronectin type-III" evidence="8">
    <location>
        <begin position="546"/>
        <end position="635"/>
    </location>
</feature>
<feature type="coiled-coil region" evidence="5">
    <location>
        <begin position="181"/>
        <end position="208"/>
    </location>
</feature>
<dbReference type="SMART" id="SM00326">
    <property type="entry name" value="SH3"/>
    <property type="match status" value="1"/>
</dbReference>
<dbReference type="SMART" id="SM00060">
    <property type="entry name" value="FN3"/>
    <property type="match status" value="3"/>
</dbReference>
<dbReference type="PROSITE" id="PS50853">
    <property type="entry name" value="FN3"/>
    <property type="match status" value="2"/>
</dbReference>
<dbReference type="Pfam" id="PF07653">
    <property type="entry name" value="SH3_2"/>
    <property type="match status" value="1"/>
</dbReference>
<accession>A0A914W3U6</accession>
<evidence type="ECO:0000259" key="7">
    <source>
        <dbReference type="PROSITE" id="PS50002"/>
    </source>
</evidence>
<dbReference type="InterPro" id="IPR001452">
    <property type="entry name" value="SH3_domain"/>
</dbReference>
<dbReference type="InterPro" id="IPR040325">
    <property type="entry name" value="RIMBP1/2/3"/>
</dbReference>
<dbReference type="Gene3D" id="2.30.30.40">
    <property type="entry name" value="SH3 Domains"/>
    <property type="match status" value="1"/>
</dbReference>
<keyword evidence="3" id="KW-0677">Repeat</keyword>
<feature type="compositionally biased region" description="Low complexity" evidence="6">
    <location>
        <begin position="67"/>
        <end position="81"/>
    </location>
</feature>
<feature type="region of interest" description="Disordered" evidence="6">
    <location>
        <begin position="219"/>
        <end position="244"/>
    </location>
</feature>
<dbReference type="PROSITE" id="PS50002">
    <property type="entry name" value="SH3"/>
    <property type="match status" value="1"/>
</dbReference>
<proteinExistence type="inferred from homology"/>
<dbReference type="Gene3D" id="2.60.40.10">
    <property type="entry name" value="Immunoglobulins"/>
    <property type="match status" value="2"/>
</dbReference>
<dbReference type="InterPro" id="IPR003961">
    <property type="entry name" value="FN3_dom"/>
</dbReference>
<feature type="domain" description="Fibronectin type-III" evidence="8">
    <location>
        <begin position="729"/>
        <end position="827"/>
    </location>
</feature>